<protein>
    <recommendedName>
        <fullName evidence="8">Arginine-hydroxylase NDUFAF5, mitochondrial</fullName>
    </recommendedName>
    <alternativeName>
        <fullName evidence="9">NADH dehydrogenase [ubiquinone] 1 alpha subcomplex assembly factor 5</fullName>
    </alternativeName>
    <alternativeName>
        <fullName evidence="10">Putative methyltransferase NDUFAF5</fullName>
    </alternativeName>
</protein>
<dbReference type="GeneID" id="118410462"/>
<dbReference type="GO" id="GO:0032981">
    <property type="term" value="P:mitochondrial respiratory chain complex I assembly"/>
    <property type="evidence" value="ECO:0007669"/>
    <property type="project" value="UniProtKB-ARBA"/>
</dbReference>
<feature type="region of interest" description="Disordered" evidence="11">
    <location>
        <begin position="358"/>
        <end position="390"/>
    </location>
</feature>
<evidence type="ECO:0000256" key="1">
    <source>
        <dbReference type="ARBA" id="ARBA00004173"/>
    </source>
</evidence>
<dbReference type="InterPro" id="IPR029063">
    <property type="entry name" value="SAM-dependent_MTases_sf"/>
</dbReference>
<dbReference type="GO" id="GO:0008757">
    <property type="term" value="F:S-adenosylmethionine-dependent methyltransferase activity"/>
    <property type="evidence" value="ECO:0007669"/>
    <property type="project" value="InterPro"/>
</dbReference>
<dbReference type="AlphaFoldDB" id="A0A9J7KQH5"/>
<evidence type="ECO:0000256" key="2">
    <source>
        <dbReference type="ARBA" id="ARBA00008361"/>
    </source>
</evidence>
<keyword evidence="4" id="KW-0808">Transferase</keyword>
<dbReference type="CDD" id="cd02440">
    <property type="entry name" value="AdoMet_MTases"/>
    <property type="match status" value="1"/>
</dbReference>
<dbReference type="GO" id="GO:0032259">
    <property type="term" value="P:methylation"/>
    <property type="evidence" value="ECO:0007669"/>
    <property type="project" value="UniProtKB-KW"/>
</dbReference>
<evidence type="ECO:0000256" key="11">
    <source>
        <dbReference type="SAM" id="MobiDB-lite"/>
    </source>
</evidence>
<evidence type="ECO:0000313" key="14">
    <source>
        <dbReference type="RefSeq" id="XP_035668099.1"/>
    </source>
</evidence>
<dbReference type="RefSeq" id="XP_035668099.1">
    <property type="nucleotide sequence ID" value="XM_035812206.1"/>
</dbReference>
<keyword evidence="5" id="KW-0809">Transit peptide</keyword>
<evidence type="ECO:0000256" key="5">
    <source>
        <dbReference type="ARBA" id="ARBA00022946"/>
    </source>
</evidence>
<feature type="compositionally biased region" description="Polar residues" evidence="11">
    <location>
        <begin position="380"/>
        <end position="390"/>
    </location>
</feature>
<evidence type="ECO:0000256" key="10">
    <source>
        <dbReference type="ARBA" id="ARBA00042549"/>
    </source>
</evidence>
<keyword evidence="13" id="KW-1185">Reference proteome</keyword>
<dbReference type="InterPro" id="IPR050602">
    <property type="entry name" value="Malonyl-ACP_OMT"/>
</dbReference>
<keyword evidence="7" id="KW-0496">Mitochondrion</keyword>
<evidence type="ECO:0000256" key="6">
    <source>
        <dbReference type="ARBA" id="ARBA00023002"/>
    </source>
</evidence>
<dbReference type="SUPFAM" id="SSF53335">
    <property type="entry name" value="S-adenosyl-L-methionine-dependent methyltransferases"/>
    <property type="match status" value="1"/>
</dbReference>
<dbReference type="InterPro" id="IPR013216">
    <property type="entry name" value="Methyltransf_11"/>
</dbReference>
<name>A0A9J7KQH5_BRAFL</name>
<dbReference type="Gene3D" id="3.40.50.150">
    <property type="entry name" value="Vaccinia Virus protein VP39"/>
    <property type="match status" value="1"/>
</dbReference>
<dbReference type="Pfam" id="PF08241">
    <property type="entry name" value="Methyltransf_11"/>
    <property type="match status" value="1"/>
</dbReference>
<keyword evidence="3" id="KW-0489">Methyltransferase</keyword>
<reference evidence="13" key="1">
    <citation type="journal article" date="2020" name="Nat. Ecol. Evol.">
        <title>Deeply conserved synteny resolves early events in vertebrate evolution.</title>
        <authorList>
            <person name="Simakov O."/>
            <person name="Marletaz F."/>
            <person name="Yue J.X."/>
            <person name="O'Connell B."/>
            <person name="Jenkins J."/>
            <person name="Brandt A."/>
            <person name="Calef R."/>
            <person name="Tung C.H."/>
            <person name="Huang T.K."/>
            <person name="Schmutz J."/>
            <person name="Satoh N."/>
            <person name="Yu J.K."/>
            <person name="Putnam N.H."/>
            <person name="Green R.E."/>
            <person name="Rokhsar D.S."/>
        </authorList>
    </citation>
    <scope>NUCLEOTIDE SEQUENCE [LARGE SCALE GENOMIC DNA]</scope>
    <source>
        <strain evidence="13">S238N-H82</strain>
    </source>
</reference>
<evidence type="ECO:0000256" key="8">
    <source>
        <dbReference type="ARBA" id="ARBA00040937"/>
    </source>
</evidence>
<evidence type="ECO:0000256" key="9">
    <source>
        <dbReference type="ARBA" id="ARBA00041833"/>
    </source>
</evidence>
<accession>A0A9J7KQH5</accession>
<dbReference type="PANTHER" id="PTHR13090:SF1">
    <property type="entry name" value="ARGININE-HYDROXYLASE NDUFAF5, MITOCHONDRIAL"/>
    <property type="match status" value="1"/>
</dbReference>
<evidence type="ECO:0000256" key="4">
    <source>
        <dbReference type="ARBA" id="ARBA00022679"/>
    </source>
</evidence>
<evidence type="ECO:0000259" key="12">
    <source>
        <dbReference type="Pfam" id="PF08241"/>
    </source>
</evidence>
<organism evidence="13 14">
    <name type="scientific">Branchiostoma floridae</name>
    <name type="common">Florida lancelet</name>
    <name type="synonym">Amphioxus</name>
    <dbReference type="NCBI Taxonomy" id="7739"/>
    <lineage>
        <taxon>Eukaryota</taxon>
        <taxon>Metazoa</taxon>
        <taxon>Chordata</taxon>
        <taxon>Cephalochordata</taxon>
        <taxon>Leptocardii</taxon>
        <taxon>Amphioxiformes</taxon>
        <taxon>Branchiostomatidae</taxon>
        <taxon>Branchiostoma</taxon>
    </lineage>
</organism>
<evidence type="ECO:0000256" key="3">
    <source>
        <dbReference type="ARBA" id="ARBA00022603"/>
    </source>
</evidence>
<proteinExistence type="inferred from homology"/>
<reference evidence="14" key="2">
    <citation type="submission" date="2025-08" db="UniProtKB">
        <authorList>
            <consortium name="RefSeq"/>
        </authorList>
    </citation>
    <scope>IDENTIFICATION</scope>
    <source>
        <strain evidence="14">S238N-H82</strain>
        <tissue evidence="14">Testes</tissue>
    </source>
</reference>
<dbReference type="Proteomes" id="UP000001554">
    <property type="component" value="Chromosome 1"/>
</dbReference>
<comment type="similarity">
    <text evidence="2">Belongs to the methyltransferase superfamily.</text>
</comment>
<dbReference type="GO" id="GO:0005739">
    <property type="term" value="C:mitochondrion"/>
    <property type="evidence" value="ECO:0007669"/>
    <property type="project" value="UniProtKB-SubCell"/>
</dbReference>
<dbReference type="GO" id="GO:0016491">
    <property type="term" value="F:oxidoreductase activity"/>
    <property type="evidence" value="ECO:0007669"/>
    <property type="project" value="UniProtKB-KW"/>
</dbReference>
<dbReference type="FunFam" id="3.40.50.150:FF:000199">
    <property type="entry name" value="arginine-hydroxylase NDUFAF5, mitochondrial isoform X1"/>
    <property type="match status" value="1"/>
</dbReference>
<feature type="domain" description="Methyltransferase type 11" evidence="12">
    <location>
        <begin position="138"/>
        <end position="231"/>
    </location>
</feature>
<evidence type="ECO:0000313" key="13">
    <source>
        <dbReference type="Proteomes" id="UP000001554"/>
    </source>
</evidence>
<keyword evidence="6" id="KW-0560">Oxidoreductase</keyword>
<dbReference type="PANTHER" id="PTHR13090">
    <property type="entry name" value="ARGININE-HYDROXYLASE NDUFAF5, MITOCHONDRIAL"/>
    <property type="match status" value="1"/>
</dbReference>
<comment type="subcellular location">
    <subcellularLocation>
        <location evidence="1">Mitochondrion</location>
    </subcellularLocation>
</comment>
<evidence type="ECO:0000256" key="7">
    <source>
        <dbReference type="ARBA" id="ARBA00023128"/>
    </source>
</evidence>
<gene>
    <name evidence="14" type="primary">LOC118410462</name>
</gene>
<sequence length="390" mass="44027">METLCQPRNVIYLMYRLRCRQGWFVKETGGGAGVLNRYFSGQSYRTTQLGTRTNHTSWCVRNKTHEWKTPVSAAVRLMHAVRQGETVMNVFDRKTKRKQKNWTASRPDHEDFDYLRDEVAYRIADRVCDVSRKFPVALDLGCGKGYISKYLNKDIVETLYQCDTSEKMLEHATNRPSEVPTLTFQADEEFLPCKDNSLDLVVSCLSLHWVNDLPGCLRQVWSALKPDGCFIGVMFGGDTLFELRCSLQLAETEREGGFAPHVSPFTDVRDLGNLLTRAGYTMLTMDMDDLTVNFPSMYELMADLQGMGESNASWARKAILHRDTMMAAAAVYKDMYGNEDGTVPATFQLLYMIGWKPHKSQPKPAKRGSATASFGDLSSAPPQSGQNKPT</sequence>